<dbReference type="STRING" id="1385369.N825_32750"/>
<dbReference type="RefSeq" id="WP_051511875.1">
    <property type="nucleotide sequence ID" value="NZ_AVFL01000006.1"/>
</dbReference>
<dbReference type="AlphaFoldDB" id="W9HA40"/>
<comment type="caution">
    <text evidence="3">The sequence shown here is derived from an EMBL/GenBank/DDBJ whole genome shotgun (WGS) entry which is preliminary data.</text>
</comment>
<dbReference type="EMBL" id="AVFL01000006">
    <property type="protein sequence ID" value="EWY40698.1"/>
    <property type="molecule type" value="Genomic_DNA"/>
</dbReference>
<dbReference type="GO" id="GO:0030288">
    <property type="term" value="C:outer membrane-bounded periplasmic space"/>
    <property type="evidence" value="ECO:0007669"/>
    <property type="project" value="TreeGrafter"/>
</dbReference>
<dbReference type="Proteomes" id="UP000019486">
    <property type="component" value="Unassembled WGS sequence"/>
</dbReference>
<feature type="signal peptide" evidence="2">
    <location>
        <begin position="1"/>
        <end position="21"/>
    </location>
</feature>
<sequence length="368" mass="40186">MKKLHAAIAAAGLLLSSFATARAAPPSYYPPEYSQIIEASKKESGLTVYSNIALFNWDPIVAGFKEEYPWIKVEPTDLNANEVFERYYADQGAKTRSADILLSAAPLAWLDFMPKNMFEPYQSPEISKIPAWSVPQPGVYTVSTDPFVLAWNKLVLPQAQWPKSMQDIVNVASANPGEFNRRLGTYAPNASAFTQAIFYGLVKLRGETAYGWFDKIGPMSDVYRTAGPIVEKITSGEYVIGYLVSSQAVLGLFKDPNREKLIGWGLPTDGTVINMRNMAITKSAANPNSAKLMIDFLLSQKGQTAVGKGGLVSYRADVTDPAAMPGGLTYDRIVEKVGEANIARVSLDPAMLKGVPEIAPRLDSAFKK</sequence>
<evidence type="ECO:0000256" key="2">
    <source>
        <dbReference type="SAM" id="SignalP"/>
    </source>
</evidence>
<gene>
    <name evidence="3" type="ORF">N825_32750</name>
</gene>
<dbReference type="SUPFAM" id="SSF53850">
    <property type="entry name" value="Periplasmic binding protein-like II"/>
    <property type="match status" value="1"/>
</dbReference>
<organism evidence="3 4">
    <name type="scientific">Skermanella stibiiresistens SB22</name>
    <dbReference type="NCBI Taxonomy" id="1385369"/>
    <lineage>
        <taxon>Bacteria</taxon>
        <taxon>Pseudomonadati</taxon>
        <taxon>Pseudomonadota</taxon>
        <taxon>Alphaproteobacteria</taxon>
        <taxon>Rhodospirillales</taxon>
        <taxon>Azospirillaceae</taxon>
        <taxon>Skermanella</taxon>
    </lineage>
</organism>
<evidence type="ECO:0000313" key="3">
    <source>
        <dbReference type="EMBL" id="EWY40698.1"/>
    </source>
</evidence>
<dbReference type="Gene3D" id="3.40.190.10">
    <property type="entry name" value="Periplasmic binding protein-like II"/>
    <property type="match status" value="2"/>
</dbReference>
<dbReference type="Pfam" id="PF13416">
    <property type="entry name" value="SBP_bac_8"/>
    <property type="match status" value="1"/>
</dbReference>
<accession>W9HA40</accession>
<evidence type="ECO:0000256" key="1">
    <source>
        <dbReference type="ARBA" id="ARBA00022729"/>
    </source>
</evidence>
<dbReference type="PANTHER" id="PTHR30006">
    <property type="entry name" value="THIAMINE-BINDING PERIPLASMIC PROTEIN-RELATED"/>
    <property type="match status" value="1"/>
</dbReference>
<evidence type="ECO:0008006" key="5">
    <source>
        <dbReference type="Google" id="ProtNLM"/>
    </source>
</evidence>
<name>W9HA40_9PROT</name>
<dbReference type="PANTHER" id="PTHR30006:SF25">
    <property type="entry name" value="PHOSPHOGLYCERATE TRANSPORT REGULATORY PROTEIN PGTC"/>
    <property type="match status" value="1"/>
</dbReference>
<protein>
    <recommendedName>
        <fullName evidence="5">Iron ABC transporter substrate-binding protein</fullName>
    </recommendedName>
</protein>
<keyword evidence="4" id="KW-1185">Reference proteome</keyword>
<evidence type="ECO:0000313" key="4">
    <source>
        <dbReference type="Proteomes" id="UP000019486"/>
    </source>
</evidence>
<feature type="chain" id="PRO_5004921732" description="Iron ABC transporter substrate-binding protein" evidence="2">
    <location>
        <begin position="22"/>
        <end position="368"/>
    </location>
</feature>
<keyword evidence="1 2" id="KW-0732">Signal</keyword>
<reference evidence="3 4" key="1">
    <citation type="submission" date="2013-08" db="EMBL/GenBank/DDBJ databases">
        <title>The genome sequence of Skermanella stibiiresistens.</title>
        <authorList>
            <person name="Zhu W."/>
            <person name="Wang G."/>
        </authorList>
    </citation>
    <scope>NUCLEOTIDE SEQUENCE [LARGE SCALE GENOMIC DNA]</scope>
    <source>
        <strain evidence="3 4">SB22</strain>
    </source>
</reference>
<dbReference type="OrthoDB" id="8673316at2"/>
<dbReference type="InterPro" id="IPR006059">
    <property type="entry name" value="SBP"/>
</dbReference>
<proteinExistence type="predicted"/>